<dbReference type="SUPFAM" id="SSF53383">
    <property type="entry name" value="PLP-dependent transferases"/>
    <property type="match status" value="1"/>
</dbReference>
<dbReference type="InterPro" id="IPR008286">
    <property type="entry name" value="Prn/Lys/Arg_de-COase_C"/>
</dbReference>
<evidence type="ECO:0000313" key="8">
    <source>
        <dbReference type="EMBL" id="CAG9623055.1"/>
    </source>
</evidence>
<name>A0ABM8YSV9_9BACI</name>
<evidence type="ECO:0000256" key="2">
    <source>
        <dbReference type="ARBA" id="ARBA00010671"/>
    </source>
</evidence>
<dbReference type="Gene3D" id="3.90.105.10">
    <property type="entry name" value="Molybdopterin biosynthesis moea protein, domain 2"/>
    <property type="match status" value="1"/>
</dbReference>
<dbReference type="InterPro" id="IPR015424">
    <property type="entry name" value="PyrdxlP-dep_Trfase"/>
</dbReference>
<evidence type="ECO:0000313" key="9">
    <source>
        <dbReference type="Proteomes" id="UP000789833"/>
    </source>
</evidence>
<evidence type="ECO:0000259" key="7">
    <source>
        <dbReference type="Pfam" id="PF03711"/>
    </source>
</evidence>
<keyword evidence="3" id="KW-0210">Decarboxylase</keyword>
<feature type="domain" description="Orn/Lys/Arg decarboxylase C-terminal" evidence="7">
    <location>
        <begin position="412"/>
        <end position="465"/>
    </location>
</feature>
<dbReference type="EC" id="4.1.1.19" evidence="8"/>
<dbReference type="GO" id="GO:0008792">
    <property type="term" value="F:arginine decarboxylase activity"/>
    <property type="evidence" value="ECO:0007669"/>
    <property type="project" value="UniProtKB-EC"/>
</dbReference>
<keyword evidence="5 8" id="KW-0456">Lyase</keyword>
<dbReference type="InterPro" id="IPR052357">
    <property type="entry name" value="Orn_Lys_Arg_decarboxylase-I"/>
</dbReference>
<dbReference type="PANTHER" id="PTHR43277">
    <property type="entry name" value="ARGININE DECARBOXYLASE"/>
    <property type="match status" value="1"/>
</dbReference>
<evidence type="ECO:0000259" key="6">
    <source>
        <dbReference type="Pfam" id="PF01276"/>
    </source>
</evidence>
<evidence type="ECO:0000256" key="3">
    <source>
        <dbReference type="ARBA" id="ARBA00022793"/>
    </source>
</evidence>
<comment type="cofactor">
    <cofactor evidence="1">
        <name>pyridoxal 5'-phosphate</name>
        <dbReference type="ChEBI" id="CHEBI:597326"/>
    </cofactor>
</comment>
<organism evidence="8 9">
    <name type="scientific">Sutcliffiella rhizosphaerae</name>
    <dbReference type="NCBI Taxonomy" id="2880967"/>
    <lineage>
        <taxon>Bacteria</taxon>
        <taxon>Bacillati</taxon>
        <taxon>Bacillota</taxon>
        <taxon>Bacilli</taxon>
        <taxon>Bacillales</taxon>
        <taxon>Bacillaceae</taxon>
        <taxon>Sutcliffiella</taxon>
    </lineage>
</organism>
<dbReference type="Proteomes" id="UP000789833">
    <property type="component" value="Unassembled WGS sequence"/>
</dbReference>
<comment type="similarity">
    <text evidence="2">Belongs to the Orn/Lys/Arg decarboxylase class-I family.</text>
</comment>
<keyword evidence="4" id="KW-0663">Pyridoxal phosphate</keyword>
<dbReference type="InterPro" id="IPR000310">
    <property type="entry name" value="Orn/Lys/Arg_deCO2ase_major_dom"/>
</dbReference>
<evidence type="ECO:0000256" key="5">
    <source>
        <dbReference type="ARBA" id="ARBA00023239"/>
    </source>
</evidence>
<evidence type="ECO:0000256" key="1">
    <source>
        <dbReference type="ARBA" id="ARBA00001933"/>
    </source>
</evidence>
<dbReference type="InterPro" id="IPR036633">
    <property type="entry name" value="Prn/Lys/Arg_de-COase_C_sf"/>
</dbReference>
<dbReference type="InterPro" id="IPR015421">
    <property type="entry name" value="PyrdxlP-dep_Trfase_major"/>
</dbReference>
<dbReference type="CDD" id="cd00615">
    <property type="entry name" value="Orn_deC_like"/>
    <property type="match status" value="1"/>
</dbReference>
<sequence>MNQHRAPLFEGLKNHWEGLPVSGHVPGHKYGDIFPEQAKGYFQELLKLDATEISGLDDLHDPDGIIDEAQKLTAALYGADHSFFLVNGSTVGNLAMILATCRRGSKVLVQRNCHKSIINGVELAGAEPVFLACEFDTVVGVATSPSIKNLKEALCTMGDISAVILTSPNYYGLSMELEKSIQIIHEFKVPVLVDEAHGAHFVLGEPFPISALDLGADVVVHSAHKTLPAMTMGSFLHLKGQWVKREKVAYYLRMLQSSSPSYPIMASLDLARFYLASFTKDKIENLLKDIEELVSLIKGIDGVEVVDSYDKSVKKDPLKLILRSTEGVSGFTLQKSLEKEGLYVELADSQNVLIVLPLAVSEKKHDMIETIKKAAYHLKKETDKHIPVLFPPPSKETIQLEIPLAEQPLFQVVKCPLDQVEGKVAAEAIVPYPPGIPVLLKGEKVTKETMDYIKELHRLGARFQGNDLVNTNYLYIYKKEKE</sequence>
<keyword evidence="9" id="KW-1185">Reference proteome</keyword>
<gene>
    <name evidence="8" type="primary">speA_2</name>
    <name evidence="8" type="ORF">BACCIP111883_03851</name>
</gene>
<dbReference type="Pfam" id="PF03711">
    <property type="entry name" value="OKR_DC_1_C"/>
    <property type="match status" value="1"/>
</dbReference>
<dbReference type="Gene3D" id="3.40.640.10">
    <property type="entry name" value="Type I PLP-dependent aspartate aminotransferase-like (Major domain)"/>
    <property type="match status" value="1"/>
</dbReference>
<proteinExistence type="inferred from homology"/>
<comment type="caution">
    <text evidence="8">The sequence shown here is derived from an EMBL/GenBank/DDBJ whole genome shotgun (WGS) entry which is preliminary data.</text>
</comment>
<dbReference type="SUPFAM" id="SSF55904">
    <property type="entry name" value="Ornithine decarboxylase C-terminal domain"/>
    <property type="match status" value="1"/>
</dbReference>
<dbReference type="PANTHER" id="PTHR43277:SF3">
    <property type="entry name" value="DECARBOXYLASE, PUTATIVE-RELATED"/>
    <property type="match status" value="1"/>
</dbReference>
<reference evidence="8 9" key="1">
    <citation type="submission" date="2021-10" db="EMBL/GenBank/DDBJ databases">
        <authorList>
            <person name="Criscuolo A."/>
        </authorList>
    </citation>
    <scope>NUCLEOTIDE SEQUENCE [LARGE SCALE GENOMIC DNA]</scope>
    <source>
        <strain evidence="9">CIP 111883</strain>
    </source>
</reference>
<dbReference type="Pfam" id="PF01276">
    <property type="entry name" value="OKR_DC_1"/>
    <property type="match status" value="1"/>
</dbReference>
<feature type="domain" description="Orn/Lys/Arg decarboxylases family 1 pyridoxal-P attachment site" evidence="6">
    <location>
        <begin position="7"/>
        <end position="311"/>
    </location>
</feature>
<evidence type="ECO:0000256" key="4">
    <source>
        <dbReference type="ARBA" id="ARBA00022898"/>
    </source>
</evidence>
<dbReference type="EMBL" id="CAKJTJ010000034">
    <property type="protein sequence ID" value="CAG9623055.1"/>
    <property type="molecule type" value="Genomic_DNA"/>
</dbReference>
<dbReference type="RefSeq" id="WP_230504144.1">
    <property type="nucleotide sequence ID" value="NZ_CAKJTJ010000034.1"/>
</dbReference>
<accession>A0ABM8YSV9</accession>
<protein>
    <submittedName>
        <fullName evidence="8">Arginine decarboxylase</fullName>
        <ecNumber evidence="8">4.1.1.19</ecNumber>
    </submittedName>
</protein>